<reference evidence="1 2" key="1">
    <citation type="submission" date="2017-06" db="EMBL/GenBank/DDBJ databases">
        <title>Global population genomics of the pathogenic fungus Cryptococcus neoformans var. grubii.</title>
        <authorList>
            <person name="Cuomo C."/>
            <person name="Litvintseva A."/>
            <person name="Chen Y."/>
            <person name="Young S."/>
            <person name="Zeng Q."/>
            <person name="Chapman S."/>
            <person name="Gujja S."/>
            <person name="Saif S."/>
            <person name="Birren B."/>
        </authorList>
    </citation>
    <scope>NUCLEOTIDE SEQUENCE [LARGE SCALE GENOMIC DNA]</scope>
    <source>
        <strain evidence="1 2">Tu259-1</strain>
    </source>
</reference>
<evidence type="ECO:0000313" key="2">
    <source>
        <dbReference type="Proteomes" id="UP000199727"/>
    </source>
</evidence>
<dbReference type="AlphaFoldDB" id="A0A854QC71"/>
<sequence length="253" mass="28039">MFAIINEEGGKSLLNGKGLREHGGVIEIREEPWLLSFLPLARSAPPVLLHTTDSGITYDPATIITALGNLGHQPDHPYFTNLRTESNIDTFAPTEGRFTGCYGLILSATPNWADGRPRLEPQPFEAHGRKMWVTLAIITGPSKTMIFTHQEWRSLDDDDPEFYLFILLCNLNQVNPQNVQSTNGLDHLWSPIVRKARFWAPSCFCGCQRTNPRLGIAGRVVEGGAGRNTRGAKGKLGLVWVVARFSGSLDWVC</sequence>
<accession>A0A854QC71</accession>
<gene>
    <name evidence="1" type="ORF">C361_03976</name>
</gene>
<dbReference type="Proteomes" id="UP000199727">
    <property type="component" value="Unassembled WGS sequence"/>
</dbReference>
<protein>
    <submittedName>
        <fullName evidence="1">Uncharacterized protein</fullName>
    </submittedName>
</protein>
<proteinExistence type="predicted"/>
<name>A0A854QC71_CRYNE</name>
<comment type="caution">
    <text evidence="1">The sequence shown here is derived from an EMBL/GenBank/DDBJ whole genome shotgun (WGS) entry which is preliminary data.</text>
</comment>
<evidence type="ECO:0000313" key="1">
    <source>
        <dbReference type="EMBL" id="OXG19915.1"/>
    </source>
</evidence>
<organism evidence="1 2">
    <name type="scientific">Cryptococcus neoformans Tu259-1</name>
    <dbReference type="NCBI Taxonomy" id="1230072"/>
    <lineage>
        <taxon>Eukaryota</taxon>
        <taxon>Fungi</taxon>
        <taxon>Dikarya</taxon>
        <taxon>Basidiomycota</taxon>
        <taxon>Agaricomycotina</taxon>
        <taxon>Tremellomycetes</taxon>
        <taxon>Tremellales</taxon>
        <taxon>Cryptococcaceae</taxon>
        <taxon>Cryptococcus</taxon>
        <taxon>Cryptococcus neoformans species complex</taxon>
    </lineage>
</organism>
<dbReference type="EMBL" id="AMKT01000049">
    <property type="protein sequence ID" value="OXG19915.1"/>
    <property type="molecule type" value="Genomic_DNA"/>
</dbReference>